<accession>A0AAV5GB11</accession>
<evidence type="ECO:0008006" key="4">
    <source>
        <dbReference type="Google" id="ProtNLM"/>
    </source>
</evidence>
<evidence type="ECO:0000313" key="2">
    <source>
        <dbReference type="EMBL" id="GJN89616.1"/>
    </source>
</evidence>
<evidence type="ECO:0000313" key="3">
    <source>
        <dbReference type="Proteomes" id="UP001342314"/>
    </source>
</evidence>
<proteinExistence type="predicted"/>
<reference evidence="2 3" key="1">
    <citation type="submission" date="2021-12" db="EMBL/GenBank/DDBJ databases">
        <title>High titer production of polyol ester of fatty acids by Rhodotorula paludigena BS15 towards product separation-free biomass refinery.</title>
        <authorList>
            <person name="Mano J."/>
            <person name="Ono H."/>
            <person name="Tanaka T."/>
            <person name="Naito K."/>
            <person name="Sushida H."/>
            <person name="Ike M."/>
            <person name="Tokuyasu K."/>
            <person name="Kitaoka M."/>
        </authorList>
    </citation>
    <scope>NUCLEOTIDE SEQUENCE [LARGE SCALE GENOMIC DNA]</scope>
    <source>
        <strain evidence="2 3">BS15</strain>
    </source>
</reference>
<feature type="region of interest" description="Disordered" evidence="1">
    <location>
        <begin position="41"/>
        <end position="67"/>
    </location>
</feature>
<dbReference type="AlphaFoldDB" id="A0AAV5GB11"/>
<dbReference type="Proteomes" id="UP001342314">
    <property type="component" value="Unassembled WGS sequence"/>
</dbReference>
<gene>
    <name evidence="2" type="ORF">Rhopal_002603-T1</name>
</gene>
<dbReference type="EMBL" id="BQKY01000005">
    <property type="protein sequence ID" value="GJN89616.1"/>
    <property type="molecule type" value="Genomic_DNA"/>
</dbReference>
<sequence length="479" mass="47949">MVLIDGVKYACKGRPTSQELRKTRSVHGKCDCAAREAEQKPKPRLLPNGLSDAMQTPEPDEPVVATTEPSGVTRLLNTCNCLRGGKCTCCSVVKRSTPKPFPGDPAPVASTSSSGCCGSSPAPDPDPASFFSESANAAPVPVYLDVNGDIPVSTQDEAALPTPPLAFLASSPVALASPPCSASRPRSPPSAPRTRSTDALFLPKTHGTSSCFCGPTCGCVGCAVHDPYSRKRPAEGACSGGGCRCGTDKGCEDGGKRARVAEPERENGAKAGGCCGSKKTASAQPKKSWCGKGGGVGGGAKQLDVPLVGIELPSLAWPHSSSGTSSPAYPHIASPSGASTPTETLPLPSLRTLYPALLSDLGEPPSSSAGPSSSALATNPAPLGALDPLAGLGPGPLPGVEPVPAPVAEVPAVRADCSAVYLAEPLDDACGSAGGAGAGEGCECSSGCGCRDDGAAAPKRAEEAEEERLAQLAALGAFG</sequence>
<feature type="region of interest" description="Disordered" evidence="1">
    <location>
        <begin position="178"/>
        <end position="197"/>
    </location>
</feature>
<evidence type="ECO:0000256" key="1">
    <source>
        <dbReference type="SAM" id="MobiDB-lite"/>
    </source>
</evidence>
<protein>
    <recommendedName>
        <fullName evidence="4">Copper-fist domain-containing protein</fullName>
    </recommendedName>
</protein>
<feature type="region of interest" description="Disordered" evidence="1">
    <location>
        <begin position="318"/>
        <end position="381"/>
    </location>
</feature>
<organism evidence="2 3">
    <name type="scientific">Rhodotorula paludigena</name>
    <dbReference type="NCBI Taxonomy" id="86838"/>
    <lineage>
        <taxon>Eukaryota</taxon>
        <taxon>Fungi</taxon>
        <taxon>Dikarya</taxon>
        <taxon>Basidiomycota</taxon>
        <taxon>Pucciniomycotina</taxon>
        <taxon>Microbotryomycetes</taxon>
        <taxon>Sporidiobolales</taxon>
        <taxon>Sporidiobolaceae</taxon>
        <taxon>Rhodotorula</taxon>
    </lineage>
</organism>
<name>A0AAV5GB11_9BASI</name>
<comment type="caution">
    <text evidence="2">The sequence shown here is derived from an EMBL/GenBank/DDBJ whole genome shotgun (WGS) entry which is preliminary data.</text>
</comment>
<feature type="compositionally biased region" description="Low complexity" evidence="1">
    <location>
        <begin position="364"/>
        <end position="381"/>
    </location>
</feature>
<keyword evidence="3" id="KW-1185">Reference proteome</keyword>